<feature type="compositionally biased region" description="Low complexity" evidence="2">
    <location>
        <begin position="554"/>
        <end position="563"/>
    </location>
</feature>
<accession>A0AAN6EQ71</accession>
<evidence type="ECO:0000313" key="5">
    <source>
        <dbReference type="Proteomes" id="UP001161757"/>
    </source>
</evidence>
<feature type="region of interest" description="Disordered" evidence="2">
    <location>
        <begin position="59"/>
        <end position="145"/>
    </location>
</feature>
<gene>
    <name evidence="4" type="ORF">HRR80_007687</name>
</gene>
<dbReference type="InterPro" id="IPR025122">
    <property type="entry name" value="DUF4048"/>
</dbReference>
<evidence type="ECO:0000256" key="1">
    <source>
        <dbReference type="SAM" id="Coils"/>
    </source>
</evidence>
<feature type="compositionally biased region" description="Basic and acidic residues" evidence="2">
    <location>
        <begin position="506"/>
        <end position="526"/>
    </location>
</feature>
<evidence type="ECO:0000313" key="4">
    <source>
        <dbReference type="EMBL" id="KAJ8988271.1"/>
    </source>
</evidence>
<reference evidence="4" key="1">
    <citation type="submission" date="2023-01" db="EMBL/GenBank/DDBJ databases">
        <title>Exophiala dermititidis isolated from Cystic Fibrosis Patient.</title>
        <authorList>
            <person name="Kurbessoian T."/>
            <person name="Crocker A."/>
            <person name="Murante D."/>
            <person name="Hogan D.A."/>
            <person name="Stajich J.E."/>
        </authorList>
    </citation>
    <scope>NUCLEOTIDE SEQUENCE</scope>
    <source>
        <strain evidence="4">Ex8</strain>
    </source>
</reference>
<feature type="compositionally biased region" description="Acidic residues" evidence="2">
    <location>
        <begin position="597"/>
        <end position="615"/>
    </location>
</feature>
<evidence type="ECO:0000259" key="3">
    <source>
        <dbReference type="Pfam" id="PF13257"/>
    </source>
</evidence>
<organism evidence="4 5">
    <name type="scientific">Exophiala dermatitidis</name>
    <name type="common">Black yeast-like fungus</name>
    <name type="synonym">Wangiella dermatitidis</name>
    <dbReference type="NCBI Taxonomy" id="5970"/>
    <lineage>
        <taxon>Eukaryota</taxon>
        <taxon>Fungi</taxon>
        <taxon>Dikarya</taxon>
        <taxon>Ascomycota</taxon>
        <taxon>Pezizomycotina</taxon>
        <taxon>Eurotiomycetes</taxon>
        <taxon>Chaetothyriomycetidae</taxon>
        <taxon>Chaetothyriales</taxon>
        <taxon>Herpotrichiellaceae</taxon>
        <taxon>Exophiala</taxon>
    </lineage>
</organism>
<feature type="domain" description="DUF4048" evidence="3">
    <location>
        <begin position="301"/>
        <end position="626"/>
    </location>
</feature>
<keyword evidence="1" id="KW-0175">Coiled coil</keyword>
<proteinExistence type="predicted"/>
<dbReference type="AlphaFoldDB" id="A0AAN6EQ71"/>
<feature type="region of interest" description="Disordered" evidence="2">
    <location>
        <begin position="207"/>
        <end position="369"/>
    </location>
</feature>
<feature type="compositionally biased region" description="Low complexity" evidence="2">
    <location>
        <begin position="485"/>
        <end position="500"/>
    </location>
</feature>
<dbReference type="Pfam" id="PF13257">
    <property type="entry name" value="DUF4048"/>
    <property type="match status" value="1"/>
</dbReference>
<feature type="compositionally biased region" description="Low complexity" evidence="2">
    <location>
        <begin position="581"/>
        <end position="595"/>
    </location>
</feature>
<comment type="caution">
    <text evidence="4">The sequence shown here is derived from an EMBL/GenBank/DDBJ whole genome shotgun (WGS) entry which is preliminary data.</text>
</comment>
<feature type="compositionally biased region" description="Low complexity" evidence="2">
    <location>
        <begin position="94"/>
        <end position="105"/>
    </location>
</feature>
<feature type="compositionally biased region" description="Low complexity" evidence="2">
    <location>
        <begin position="59"/>
        <end position="80"/>
    </location>
</feature>
<feature type="compositionally biased region" description="Polar residues" evidence="2">
    <location>
        <begin position="304"/>
        <end position="316"/>
    </location>
</feature>
<feature type="compositionally biased region" description="Polar residues" evidence="2">
    <location>
        <begin position="245"/>
        <end position="254"/>
    </location>
</feature>
<feature type="compositionally biased region" description="Polar residues" evidence="2">
    <location>
        <begin position="323"/>
        <end position="333"/>
    </location>
</feature>
<name>A0AAN6EQ71_EXODE</name>
<feature type="compositionally biased region" description="Basic and acidic residues" evidence="2">
    <location>
        <begin position="349"/>
        <end position="363"/>
    </location>
</feature>
<dbReference type="Proteomes" id="UP001161757">
    <property type="component" value="Unassembled WGS sequence"/>
</dbReference>
<feature type="region of interest" description="Disordered" evidence="2">
    <location>
        <begin position="447"/>
        <end position="673"/>
    </location>
</feature>
<protein>
    <recommendedName>
        <fullName evidence="3">DUF4048 domain-containing protein</fullName>
    </recommendedName>
</protein>
<feature type="region of interest" description="Disordered" evidence="2">
    <location>
        <begin position="1"/>
        <end position="43"/>
    </location>
</feature>
<dbReference type="EMBL" id="JAJGCB010000019">
    <property type="protein sequence ID" value="KAJ8988271.1"/>
    <property type="molecule type" value="Genomic_DNA"/>
</dbReference>
<feature type="coiled-coil region" evidence="1">
    <location>
        <begin position="155"/>
        <end position="189"/>
    </location>
</feature>
<sequence>MDATSPTPTVVARGANNNSDSDLGTSTTTGTGTGSGGRKHAKGLSLNLPLPILVPPQLQMSASVSQSPSQSLSQSQSPSPRTRWSYQGPILLDSPARSSHASASPIRVSTSSSSFAADERSIGTGSGSDSSWMRRNKTSGAGARTRTSADFLTLLAAQERRVLELREELQKAEADLLGLKKQWASYEANKKREEVKHVKKLEALPLDDVVSSRSPTSTSGGGGAFDDDEEERRRRRALVERSVRMNGNTAATGVNDNYTNDDGEEYNDNNNGHVNGAGAATEQLGRRTSTKKPRVFQGGRHTRTLSLLSPTSAKYRQQQQGQEDGTGTMSAKSSDAMIGDPGVPTDGTVRADTDGRRVSDDSSSRSSLSLTRMTMTTTLDGLISGADSLQQLGFGKTYKELATAHRRSLPPVAADLLVKQGKQVYEGVREGLWTFWEDIRQATVGEEGINGPATNKPQQQQQPGQKRSMRRENGNVETGQKKRGSSTSNSTATATSATRTQRNRNHGPERSRDRDGQSAPESKSKEPVSSFWREFGLDTPHKQQVQSRLKRPDQTPTQGQTQGYPRKSDRTTTQRHAQQKSVTSTDSSTPPSLIPDLNDDDNETGINRDDEDDTPWDAWDSPVSTRVTDAVAPVLTGRSADSDTLIATTDPGNGGNNSLAAAASPSSTGQLLPWPEIAKPEKLATSDQQGLKLTRTVSDLMKEWDG</sequence>
<feature type="compositionally biased region" description="Low complexity" evidence="2">
    <location>
        <begin position="656"/>
        <end position="669"/>
    </location>
</feature>
<feature type="compositionally biased region" description="Low complexity" evidence="2">
    <location>
        <begin position="268"/>
        <end position="280"/>
    </location>
</feature>
<evidence type="ECO:0000256" key="2">
    <source>
        <dbReference type="SAM" id="MobiDB-lite"/>
    </source>
</evidence>